<keyword evidence="3" id="KW-0808">Transferase</keyword>
<evidence type="ECO:0000313" key="5">
    <source>
        <dbReference type="EMBL" id="KAF9543243.1"/>
    </source>
</evidence>
<dbReference type="PANTHER" id="PTHR31306">
    <property type="entry name" value="ALPHA-1,6-MANNOSYLTRANSFERASE MNN11-RELATED"/>
    <property type="match status" value="1"/>
</dbReference>
<evidence type="ECO:0000256" key="2">
    <source>
        <dbReference type="ARBA" id="ARBA00022676"/>
    </source>
</evidence>
<keyword evidence="4" id="KW-1133">Transmembrane helix</keyword>
<dbReference type="InterPro" id="IPR008630">
    <property type="entry name" value="Glyco_trans_34"/>
</dbReference>
<evidence type="ECO:0000313" key="6">
    <source>
        <dbReference type="Proteomes" id="UP000723463"/>
    </source>
</evidence>
<evidence type="ECO:0000256" key="3">
    <source>
        <dbReference type="ARBA" id="ARBA00022679"/>
    </source>
</evidence>
<dbReference type="EMBL" id="JAAAXW010000118">
    <property type="protein sequence ID" value="KAF9543243.1"/>
    <property type="molecule type" value="Genomic_DNA"/>
</dbReference>
<dbReference type="AlphaFoldDB" id="A0A9P6F684"/>
<comment type="caution">
    <text evidence="5">The sequence shown here is derived from an EMBL/GenBank/DDBJ whole genome shotgun (WGS) entry which is preliminary data.</text>
</comment>
<keyword evidence="4" id="KW-0812">Transmembrane</keyword>
<dbReference type="Proteomes" id="UP000723463">
    <property type="component" value="Unassembled WGS sequence"/>
</dbReference>
<name>A0A9P6F684_9FUNG</name>
<dbReference type="Pfam" id="PF05637">
    <property type="entry name" value="Glyco_transf_34"/>
    <property type="match status" value="2"/>
</dbReference>
<feature type="transmembrane region" description="Helical" evidence="4">
    <location>
        <begin position="12"/>
        <end position="31"/>
    </location>
</feature>
<dbReference type="Gene3D" id="3.90.550.10">
    <property type="entry name" value="Spore Coat Polysaccharide Biosynthesis Protein SpsA, Chain A"/>
    <property type="match status" value="1"/>
</dbReference>
<gene>
    <name evidence="5" type="ORF">EC957_001040</name>
</gene>
<reference evidence="5" key="1">
    <citation type="journal article" date="2020" name="Fungal Divers.">
        <title>Resolving the Mortierellaceae phylogeny through synthesis of multi-gene phylogenetics and phylogenomics.</title>
        <authorList>
            <person name="Vandepol N."/>
            <person name="Liber J."/>
            <person name="Desiro A."/>
            <person name="Na H."/>
            <person name="Kennedy M."/>
            <person name="Barry K."/>
            <person name="Grigoriev I.V."/>
            <person name="Miller A.N."/>
            <person name="O'Donnell K."/>
            <person name="Stajich J.E."/>
            <person name="Bonito G."/>
        </authorList>
    </citation>
    <scope>NUCLEOTIDE SEQUENCE</scope>
    <source>
        <strain evidence="5">NRRL 2591</strain>
    </source>
</reference>
<protein>
    <submittedName>
        <fullName evidence="5">Uncharacterized protein</fullName>
    </submittedName>
</protein>
<dbReference type="GO" id="GO:0016757">
    <property type="term" value="F:glycosyltransferase activity"/>
    <property type="evidence" value="ECO:0007669"/>
    <property type="project" value="UniProtKB-KW"/>
</dbReference>
<comment type="similarity">
    <text evidence="1">Belongs to the glycosyltransferase 34 family.</text>
</comment>
<proteinExistence type="inferred from homology"/>
<dbReference type="GO" id="GO:0000139">
    <property type="term" value="C:Golgi membrane"/>
    <property type="evidence" value="ECO:0007669"/>
    <property type="project" value="TreeGrafter"/>
</dbReference>
<dbReference type="GO" id="GO:0006487">
    <property type="term" value="P:protein N-linked glycosylation"/>
    <property type="evidence" value="ECO:0007669"/>
    <property type="project" value="TreeGrafter"/>
</dbReference>
<organism evidence="5 6">
    <name type="scientific">Mortierella hygrophila</name>
    <dbReference type="NCBI Taxonomy" id="979708"/>
    <lineage>
        <taxon>Eukaryota</taxon>
        <taxon>Fungi</taxon>
        <taxon>Fungi incertae sedis</taxon>
        <taxon>Mucoromycota</taxon>
        <taxon>Mortierellomycotina</taxon>
        <taxon>Mortierellomycetes</taxon>
        <taxon>Mortierellales</taxon>
        <taxon>Mortierellaceae</taxon>
        <taxon>Mortierella</taxon>
    </lineage>
</organism>
<evidence type="ECO:0000256" key="4">
    <source>
        <dbReference type="SAM" id="Phobius"/>
    </source>
</evidence>
<accession>A0A9P6F684</accession>
<keyword evidence="6" id="KW-1185">Reference proteome</keyword>
<dbReference type="InterPro" id="IPR029044">
    <property type="entry name" value="Nucleotide-diphossugar_trans"/>
</dbReference>
<sequence>MGPILRIKTKRIVFILVFLATIAALLGPYIFVHFPRTCIPYVDPIHQTGRPMSSSLSTETATDNNYNSNHGYHDPRIIILSGELCTNPDPISKCRQLGKVSHHNRREYIAHQQGRYDLWDSDNAHYFEEVKAVGAVPAWAKIKMIKDELAKDEHDWIFWMDTDALIANMDIRLEQFIDNRHPLIITKDWYCLNAGVFLIKNDDWSREFIDLVWSKMGPYDHEQDWMIGTLETHPQLKEKEKVKYLPQCSFNSYWKMKKLYQMFRPGDFMVHWGAFNWDVQSFKDWQQLRYFKVPSLRSG</sequence>
<evidence type="ECO:0000256" key="1">
    <source>
        <dbReference type="ARBA" id="ARBA00005664"/>
    </source>
</evidence>
<dbReference type="PANTHER" id="PTHR31306:SF4">
    <property type="entry name" value="ALPHA-1,2-GALACTOSYLTRANSFERASE"/>
    <property type="match status" value="1"/>
</dbReference>
<keyword evidence="4" id="KW-0472">Membrane</keyword>
<keyword evidence="2" id="KW-0328">Glycosyltransferase</keyword>